<dbReference type="Pfam" id="PF00440">
    <property type="entry name" value="TetR_N"/>
    <property type="match status" value="1"/>
</dbReference>
<gene>
    <name evidence="6" type="ORF">AVDCRST_MAG93-4778</name>
</gene>
<dbReference type="PANTHER" id="PTHR30055">
    <property type="entry name" value="HTH-TYPE TRANSCRIPTIONAL REGULATOR RUTR"/>
    <property type="match status" value="1"/>
</dbReference>
<dbReference type="SUPFAM" id="SSF48498">
    <property type="entry name" value="Tetracyclin repressor-like, C-terminal domain"/>
    <property type="match status" value="1"/>
</dbReference>
<dbReference type="EMBL" id="CADCTR010001606">
    <property type="protein sequence ID" value="CAA9303749.1"/>
    <property type="molecule type" value="Genomic_DNA"/>
</dbReference>
<evidence type="ECO:0000256" key="1">
    <source>
        <dbReference type="ARBA" id="ARBA00023015"/>
    </source>
</evidence>
<dbReference type="PANTHER" id="PTHR30055:SF148">
    <property type="entry name" value="TETR-FAMILY TRANSCRIPTIONAL REGULATOR"/>
    <property type="match status" value="1"/>
</dbReference>
<dbReference type="SUPFAM" id="SSF46689">
    <property type="entry name" value="Homeodomain-like"/>
    <property type="match status" value="1"/>
</dbReference>
<evidence type="ECO:0000313" key="6">
    <source>
        <dbReference type="EMBL" id="CAA9303749.1"/>
    </source>
</evidence>
<dbReference type="InterPro" id="IPR011075">
    <property type="entry name" value="TetR_C"/>
</dbReference>
<dbReference type="PROSITE" id="PS50977">
    <property type="entry name" value="HTH_TETR_2"/>
    <property type="match status" value="1"/>
</dbReference>
<protein>
    <recommendedName>
        <fullName evidence="5">HTH tetR-type domain-containing protein</fullName>
    </recommendedName>
</protein>
<evidence type="ECO:0000256" key="4">
    <source>
        <dbReference type="PROSITE-ProRule" id="PRU00335"/>
    </source>
</evidence>
<dbReference type="InterPro" id="IPR001647">
    <property type="entry name" value="HTH_TetR"/>
</dbReference>
<dbReference type="InterPro" id="IPR050109">
    <property type="entry name" value="HTH-type_TetR-like_transc_reg"/>
</dbReference>
<dbReference type="Gene3D" id="1.10.357.10">
    <property type="entry name" value="Tetracycline Repressor, domain 2"/>
    <property type="match status" value="1"/>
</dbReference>
<reference evidence="6" key="1">
    <citation type="submission" date="2020-02" db="EMBL/GenBank/DDBJ databases">
        <authorList>
            <person name="Meier V. D."/>
        </authorList>
    </citation>
    <scope>NUCLEOTIDE SEQUENCE</scope>
    <source>
        <strain evidence="6">AVDCRST_MAG93</strain>
    </source>
</reference>
<dbReference type="Pfam" id="PF16859">
    <property type="entry name" value="TetR_C_11"/>
    <property type="match status" value="1"/>
</dbReference>
<name>A0A6J4KFU1_9CHLR</name>
<keyword evidence="1" id="KW-0805">Transcription regulation</keyword>
<dbReference type="AlphaFoldDB" id="A0A6J4KFU1"/>
<sequence length="169" mass="18741">MQERSVRDVTMEAVAKKAGVGKPTLYKWWPTKTALVMAVLQERVANGLEPPTPGTAEAAIRSTVRGLIKAFNGFYGKVMAELIAEGQSEPAVLQELYDRHIGQRRAETVAAVERDKADGQFVADTDADVMIDTIFGAMYYRLLLRTAPLTEEFGERVVDQVLRGVRRDV</sequence>
<evidence type="ECO:0000256" key="2">
    <source>
        <dbReference type="ARBA" id="ARBA00023125"/>
    </source>
</evidence>
<dbReference type="GO" id="GO:0003700">
    <property type="term" value="F:DNA-binding transcription factor activity"/>
    <property type="evidence" value="ECO:0007669"/>
    <property type="project" value="TreeGrafter"/>
</dbReference>
<proteinExistence type="predicted"/>
<dbReference type="InterPro" id="IPR036271">
    <property type="entry name" value="Tet_transcr_reg_TetR-rel_C_sf"/>
</dbReference>
<dbReference type="InterPro" id="IPR009057">
    <property type="entry name" value="Homeodomain-like_sf"/>
</dbReference>
<evidence type="ECO:0000256" key="3">
    <source>
        <dbReference type="ARBA" id="ARBA00023163"/>
    </source>
</evidence>
<evidence type="ECO:0000259" key="5">
    <source>
        <dbReference type="PROSITE" id="PS50977"/>
    </source>
</evidence>
<dbReference type="Gene3D" id="1.10.10.60">
    <property type="entry name" value="Homeodomain-like"/>
    <property type="match status" value="1"/>
</dbReference>
<keyword evidence="2 4" id="KW-0238">DNA-binding</keyword>
<feature type="domain" description="HTH tetR-type" evidence="5">
    <location>
        <begin position="1"/>
        <end position="47"/>
    </location>
</feature>
<dbReference type="GO" id="GO:0000976">
    <property type="term" value="F:transcription cis-regulatory region binding"/>
    <property type="evidence" value="ECO:0007669"/>
    <property type="project" value="TreeGrafter"/>
</dbReference>
<organism evidence="6">
    <name type="scientific">uncultured Chloroflexia bacterium</name>
    <dbReference type="NCBI Taxonomy" id="1672391"/>
    <lineage>
        <taxon>Bacteria</taxon>
        <taxon>Bacillati</taxon>
        <taxon>Chloroflexota</taxon>
        <taxon>Chloroflexia</taxon>
        <taxon>environmental samples</taxon>
    </lineage>
</organism>
<feature type="DNA-binding region" description="H-T-H motif" evidence="4">
    <location>
        <begin position="10"/>
        <end position="29"/>
    </location>
</feature>
<accession>A0A6J4KFU1</accession>
<keyword evidence="3" id="KW-0804">Transcription</keyword>